<reference evidence="1" key="1">
    <citation type="submission" date="2021-05" db="EMBL/GenBank/DDBJ databases">
        <authorList>
            <person name="Scholz U."/>
            <person name="Mascher M."/>
            <person name="Fiebig A."/>
        </authorList>
    </citation>
    <scope>NUCLEOTIDE SEQUENCE [LARGE SCALE GENOMIC DNA]</scope>
</reference>
<protein>
    <submittedName>
        <fullName evidence="1">Uncharacterized protein</fullName>
    </submittedName>
</protein>
<keyword evidence="2" id="KW-1185">Reference proteome</keyword>
<reference evidence="1" key="2">
    <citation type="submission" date="2025-09" db="UniProtKB">
        <authorList>
            <consortium name="EnsemblPlants"/>
        </authorList>
    </citation>
    <scope>IDENTIFICATION</scope>
</reference>
<accession>A0ACD5ZMD3</accession>
<dbReference type="Proteomes" id="UP001732700">
    <property type="component" value="Chromosome 7A"/>
</dbReference>
<name>A0ACD5ZMD3_AVESA</name>
<proteinExistence type="predicted"/>
<evidence type="ECO:0000313" key="1">
    <source>
        <dbReference type="EnsemblPlants" id="AVESA.00010b.r2.7AG1215250.1.CDS.1"/>
    </source>
</evidence>
<sequence length="179" mass="18464">MAMGVQQIKYFSQGKLGRRWRRPVRGFRMTPARLSVRRLRARLWTMLGLLGRYFRNVRLPLLTRGLVAASGSSPASSVSARGGGGRTALAGGGAGRAAGKPVPAATAQAAGGGASGKPRRPPCMRSNSFYARAVADCLDFIKGSNAAAPTVEDSRGGCGAGAGAGVRRADGQHQAVKGT</sequence>
<evidence type="ECO:0000313" key="2">
    <source>
        <dbReference type="Proteomes" id="UP001732700"/>
    </source>
</evidence>
<organism evidence="1 2">
    <name type="scientific">Avena sativa</name>
    <name type="common">Oat</name>
    <dbReference type="NCBI Taxonomy" id="4498"/>
    <lineage>
        <taxon>Eukaryota</taxon>
        <taxon>Viridiplantae</taxon>
        <taxon>Streptophyta</taxon>
        <taxon>Embryophyta</taxon>
        <taxon>Tracheophyta</taxon>
        <taxon>Spermatophyta</taxon>
        <taxon>Magnoliopsida</taxon>
        <taxon>Liliopsida</taxon>
        <taxon>Poales</taxon>
        <taxon>Poaceae</taxon>
        <taxon>BOP clade</taxon>
        <taxon>Pooideae</taxon>
        <taxon>Poodae</taxon>
        <taxon>Poeae</taxon>
        <taxon>Poeae Chloroplast Group 1 (Aveneae type)</taxon>
        <taxon>Aveninae</taxon>
        <taxon>Avena</taxon>
    </lineage>
</organism>
<dbReference type="EnsemblPlants" id="AVESA.00010b.r2.7AG1215250.1">
    <property type="protein sequence ID" value="AVESA.00010b.r2.7AG1215250.1.CDS.1"/>
    <property type="gene ID" value="AVESA.00010b.r2.7AG1215250"/>
</dbReference>